<evidence type="ECO:0000313" key="2">
    <source>
        <dbReference type="EMBL" id="SHG26869.1"/>
    </source>
</evidence>
<feature type="signal peptide" evidence="1">
    <location>
        <begin position="1"/>
        <end position="22"/>
    </location>
</feature>
<reference evidence="3" key="1">
    <citation type="submission" date="2016-11" db="EMBL/GenBank/DDBJ databases">
        <authorList>
            <person name="Varghese N."/>
            <person name="Submissions S."/>
        </authorList>
    </citation>
    <scope>NUCLEOTIDE SEQUENCE [LARGE SCALE GENOMIC DNA]</scope>
    <source>
        <strain evidence="3">DSM 22638</strain>
    </source>
</reference>
<evidence type="ECO:0000256" key="1">
    <source>
        <dbReference type="SAM" id="SignalP"/>
    </source>
</evidence>
<evidence type="ECO:0000313" key="3">
    <source>
        <dbReference type="Proteomes" id="UP000184532"/>
    </source>
</evidence>
<dbReference type="AlphaFoldDB" id="A0A1M5IFJ8"/>
<dbReference type="EMBL" id="FQWL01000001">
    <property type="protein sequence ID" value="SHG26869.1"/>
    <property type="molecule type" value="Genomic_DNA"/>
</dbReference>
<dbReference type="OrthoDB" id="1187639at2"/>
<gene>
    <name evidence="2" type="ORF">SAMN04488116_0662</name>
</gene>
<dbReference type="STRING" id="570519.SAMN04488116_0662"/>
<feature type="chain" id="PRO_5012951513" description="GLPGLI family protein" evidence="1">
    <location>
        <begin position="23"/>
        <end position="248"/>
    </location>
</feature>
<accession>A0A1M5IFJ8</accession>
<evidence type="ECO:0008006" key="4">
    <source>
        <dbReference type="Google" id="ProtNLM"/>
    </source>
</evidence>
<dbReference type="RefSeq" id="WP_131819034.1">
    <property type="nucleotide sequence ID" value="NZ_FQWL01000001.1"/>
</dbReference>
<sequence length="248" mass="29075">MFFIRNYFKAFMLLGFLVSAYGQDSSEIAYYNYFDQKIGVENTGLYQGVVYAEKYRTINELTQFFKTRDFLPGSVCYDGQCYYDLDLRYDVFEDQVLLKLISKAGGGTLKLFKDKIGSFEIDGHQFIRLDQKDATGLNAYGFYEIAYDGPRFTLYSKPTKKNFQRKDRRSLYYEFPDGPTEHVLLYNGNYHIVNSKKEQVQVFPDLKKDIDKFYNLARRLRKSDPNGFHVGLMKRIELLLTQPNNTSK</sequence>
<proteinExistence type="predicted"/>
<dbReference type="Proteomes" id="UP000184532">
    <property type="component" value="Unassembled WGS sequence"/>
</dbReference>
<keyword evidence="1" id="KW-0732">Signal</keyword>
<keyword evidence="3" id="KW-1185">Reference proteome</keyword>
<organism evidence="2 3">
    <name type="scientific">Flagellimonas flava</name>
    <dbReference type="NCBI Taxonomy" id="570519"/>
    <lineage>
        <taxon>Bacteria</taxon>
        <taxon>Pseudomonadati</taxon>
        <taxon>Bacteroidota</taxon>
        <taxon>Flavobacteriia</taxon>
        <taxon>Flavobacteriales</taxon>
        <taxon>Flavobacteriaceae</taxon>
        <taxon>Flagellimonas</taxon>
    </lineage>
</organism>
<name>A0A1M5IFJ8_9FLAO</name>
<protein>
    <recommendedName>
        <fullName evidence="4">GLPGLI family protein</fullName>
    </recommendedName>
</protein>